<feature type="domain" description="Pleiotrophin/Midkine N-terminal" evidence="11">
    <location>
        <begin position="64"/>
        <end position="115"/>
    </location>
</feature>
<evidence type="ECO:0000313" key="12">
    <source>
        <dbReference type="EMBL" id="ALR88654.1"/>
    </source>
</evidence>
<dbReference type="Proteomes" id="UP000694865">
    <property type="component" value="Unplaced"/>
</dbReference>
<feature type="chain" id="PRO_5006832735" evidence="9">
    <location>
        <begin position="22"/>
        <end position="313"/>
    </location>
</feature>
<dbReference type="Pfam" id="PF05196">
    <property type="entry name" value="PTN_MK_N"/>
    <property type="match status" value="1"/>
</dbReference>
<feature type="region of interest" description="Disordered" evidence="8">
    <location>
        <begin position="24"/>
        <end position="69"/>
    </location>
</feature>
<reference evidence="14 15" key="2">
    <citation type="submission" date="2025-05" db="UniProtKB">
        <authorList>
            <consortium name="RefSeq"/>
        </authorList>
    </citation>
    <scope>IDENTIFICATION</scope>
    <source>
        <tissue evidence="14 15">Testes</tissue>
    </source>
</reference>
<dbReference type="Gene3D" id="2.30.90.10">
    <property type="entry name" value="Heparin-binding Growth Factor, Midkine, Chain A- C-terminal Domain"/>
    <property type="match status" value="3"/>
</dbReference>
<protein>
    <submittedName>
        <fullName evidence="12">Pleiotrophin-like 150</fullName>
    </submittedName>
    <submittedName>
        <fullName evidence="14">Uncharacterized protein LOC100374442 isoform X2</fullName>
    </submittedName>
    <submittedName>
        <fullName evidence="15">Uncharacterized protein LOC100374442 isoform X3</fullName>
    </submittedName>
</protein>
<dbReference type="GO" id="GO:0008201">
    <property type="term" value="F:heparin binding"/>
    <property type="evidence" value="ECO:0007669"/>
    <property type="project" value="UniProtKB-KW"/>
</dbReference>
<feature type="domain" description="Pleiotrophin/Midkine C-terminal" evidence="10">
    <location>
        <begin position="219"/>
        <end position="266"/>
    </location>
</feature>
<evidence type="ECO:0000313" key="15">
    <source>
        <dbReference type="RefSeq" id="XP_006824179.1"/>
    </source>
</evidence>
<evidence type="ECO:0000256" key="8">
    <source>
        <dbReference type="SAM" id="MobiDB-lite"/>
    </source>
</evidence>
<dbReference type="Gene3D" id="2.20.60.10">
    <property type="entry name" value="Pleiotrophin/Midkine, N-terminal domain"/>
    <property type="match status" value="1"/>
</dbReference>
<dbReference type="PANTHER" id="PTHR13850:SF5">
    <property type="entry name" value="PLEIOTROPHIN_MIDKINE N-TERMINAL DOMAIN-CONTAINING PROTEIN"/>
    <property type="match status" value="1"/>
</dbReference>
<dbReference type="InterPro" id="IPR020089">
    <property type="entry name" value="PTN/MK_N_dom"/>
</dbReference>
<evidence type="ECO:0000256" key="9">
    <source>
        <dbReference type="SAM" id="SignalP"/>
    </source>
</evidence>
<keyword evidence="5 9" id="KW-0732">Signal</keyword>
<evidence type="ECO:0000256" key="3">
    <source>
        <dbReference type="ARBA" id="ARBA00022525"/>
    </source>
</evidence>
<dbReference type="Pfam" id="PF01091">
    <property type="entry name" value="PTN_MK_C"/>
    <property type="match status" value="3"/>
</dbReference>
<keyword evidence="3" id="KW-0964">Secreted</keyword>
<gene>
    <name evidence="14 15" type="primary">LOC100374442</name>
</gene>
<dbReference type="GO" id="GO:0051781">
    <property type="term" value="P:positive regulation of cell division"/>
    <property type="evidence" value="ECO:0007669"/>
    <property type="project" value="UniProtKB-KW"/>
</dbReference>
<evidence type="ECO:0000256" key="1">
    <source>
        <dbReference type="ARBA" id="ARBA00004613"/>
    </source>
</evidence>
<feature type="signal peptide" evidence="9">
    <location>
        <begin position="1"/>
        <end position="21"/>
    </location>
</feature>
<name>A0A0U2USR3_SACKO</name>
<accession>A0A0U2USR3</accession>
<reference evidence="12" key="1">
    <citation type="journal article" date="2015" name="Nature">
        <title>Hemichordate genomes and deuterostome origins.</title>
        <authorList>
            <person name="Simakov O."/>
            <person name="Kawashima T."/>
            <person name="Marletaz F."/>
            <person name="Jenkins J."/>
            <person name="Koyanagi R."/>
            <person name="Mitros T."/>
            <person name="Hisata K."/>
            <person name="Bredeson J."/>
            <person name="Shoguchi E."/>
            <person name="Gyoja F."/>
            <person name="Yue J.X."/>
            <person name="Chen Y.C."/>
            <person name="Freeman R.M.Jr."/>
            <person name="Sasaki A."/>
            <person name="Hikosaka-Katayama T."/>
            <person name="Sato A."/>
            <person name="Fujie M."/>
            <person name="Baughman K.W."/>
            <person name="Levine J."/>
            <person name="Gonzalez P."/>
            <person name="Cameron C."/>
            <person name="Fritzenwanker J.H."/>
            <person name="Pani A.M."/>
            <person name="Goto H."/>
            <person name="Kanda M."/>
            <person name="Arakaki N."/>
            <person name="Yamasaki S."/>
            <person name="Qu J."/>
            <person name="Cree A."/>
            <person name="Ding Y."/>
            <person name="Dinh H.H."/>
            <person name="Dugan S."/>
            <person name="Holder M."/>
            <person name="Jhangiani S.N."/>
            <person name="Kovar C.L."/>
            <person name="Lee S.L."/>
            <person name="Lewis L.R."/>
            <person name="Morton D."/>
            <person name="Nazareth L.V."/>
            <person name="Okwuonu G."/>
            <person name="Santibanez J."/>
            <person name="Chen R."/>
            <person name="Richards S."/>
            <person name="Muzny D.M."/>
            <person name="Gillis A."/>
            <person name="Peshkin L."/>
            <person name="Wu M."/>
            <person name="Humphreys T."/>
            <person name="Su Y.H."/>
            <person name="Putnam N.H."/>
            <person name="Schmutz J."/>
            <person name="Fujiyama A."/>
            <person name="Yu J.K."/>
            <person name="Tagawa K."/>
            <person name="Worley K.C."/>
            <person name="Gibbs R.A."/>
            <person name="Kirschner M.W."/>
            <person name="Lowe C.J."/>
            <person name="Satoh N."/>
            <person name="Rokhsar D.S."/>
            <person name="Gerhart J."/>
        </authorList>
    </citation>
    <scope>NUCLEOTIDE SEQUENCE</scope>
</reference>
<keyword evidence="13" id="KW-1185">Reference proteome</keyword>
<feature type="compositionally biased region" description="Basic and acidic residues" evidence="8">
    <location>
        <begin position="55"/>
        <end position="69"/>
    </location>
</feature>
<evidence type="ECO:0000259" key="11">
    <source>
        <dbReference type="Pfam" id="PF05196"/>
    </source>
</evidence>
<evidence type="ECO:0000256" key="4">
    <source>
        <dbReference type="ARBA" id="ARBA00022674"/>
    </source>
</evidence>
<dbReference type="InterPro" id="IPR000762">
    <property type="entry name" value="Midkine_heparin-bd_GF"/>
</dbReference>
<evidence type="ECO:0000256" key="6">
    <source>
        <dbReference type="ARBA" id="ARBA00023157"/>
    </source>
</evidence>
<dbReference type="InterPro" id="IPR020091">
    <property type="entry name" value="PTN/MK_diS_sf"/>
</dbReference>
<dbReference type="InterPro" id="IPR038130">
    <property type="entry name" value="PTN/MK_C_dom_sf"/>
</dbReference>
<dbReference type="GO" id="GO:0008083">
    <property type="term" value="F:growth factor activity"/>
    <property type="evidence" value="ECO:0007669"/>
    <property type="project" value="InterPro"/>
</dbReference>
<dbReference type="RefSeq" id="XP_006824178.1">
    <property type="nucleotide sequence ID" value="XM_006824115.1"/>
</dbReference>
<evidence type="ECO:0000259" key="10">
    <source>
        <dbReference type="Pfam" id="PF01091"/>
    </source>
</evidence>
<comment type="subcellular location">
    <subcellularLocation>
        <location evidence="1">Secreted</location>
    </subcellularLocation>
</comment>
<evidence type="ECO:0000256" key="7">
    <source>
        <dbReference type="ARBA" id="ARBA00023246"/>
    </source>
</evidence>
<keyword evidence="4" id="KW-0358">Heparin-binding</keyword>
<feature type="domain" description="Pleiotrophin/Midkine C-terminal" evidence="10">
    <location>
        <begin position="171"/>
        <end position="217"/>
    </location>
</feature>
<sequence>MNRLLLICFVILVLLGAIAEARRGGRKRGKSGKQGGAEGVDQSSQTRKERRRDKQARERGGRRRQNDDAKDCGPWIWDACMPSEGECGMGVKVGTREGPDCKVLSKTKRCQVACGSDRQKKECKYTVGELAECDSSIGSRNVVLRLKKGNPDTCPVEKTITKRCKRDKNKRGCKFEKGDWGLCDTPTDTRVRLDTLVEDKTEEQECSTERVIVKKCSFGCKYEWSDWGECDENSRTRSREGVIMRKSSPPADCPSTTTQSRLCYNKKGVEKCFFGPWEKSKECVDGMRTKRRQVLAGGKRCEKKATSNRKCKA</sequence>
<dbReference type="RefSeq" id="XP_006824179.1">
    <property type="nucleotide sequence ID" value="XM_006824116.1"/>
</dbReference>
<evidence type="ECO:0000313" key="14">
    <source>
        <dbReference type="RefSeq" id="XP_006824178.1"/>
    </source>
</evidence>
<comment type="similarity">
    <text evidence="2">Belongs to the pleiotrophin family.</text>
</comment>
<evidence type="ECO:0000256" key="2">
    <source>
        <dbReference type="ARBA" id="ARBA00005403"/>
    </source>
</evidence>
<dbReference type="GO" id="GO:0005576">
    <property type="term" value="C:extracellular region"/>
    <property type="evidence" value="ECO:0007669"/>
    <property type="project" value="UniProtKB-SubCell"/>
</dbReference>
<dbReference type="SUPFAM" id="SSF57288">
    <property type="entry name" value="Midkine"/>
    <property type="match status" value="2"/>
</dbReference>
<dbReference type="AlphaFoldDB" id="A0A0U2USR3"/>
<dbReference type="EMBL" id="KT984257">
    <property type="protein sequence ID" value="ALR88654.1"/>
    <property type="molecule type" value="mRNA"/>
</dbReference>
<feature type="domain" description="Pleiotrophin/Midkine C-terminal" evidence="10">
    <location>
        <begin position="120"/>
        <end position="170"/>
    </location>
</feature>
<dbReference type="InterPro" id="IPR020090">
    <property type="entry name" value="PTN/MK_C_dom"/>
</dbReference>
<dbReference type="OrthoDB" id="10024128at2759"/>
<dbReference type="InterPro" id="IPR037122">
    <property type="entry name" value="PTN/MK_N_dom_sf"/>
</dbReference>
<proteinExistence type="evidence at transcript level"/>
<dbReference type="GeneID" id="100374442"/>
<evidence type="ECO:0000313" key="13">
    <source>
        <dbReference type="Proteomes" id="UP000694865"/>
    </source>
</evidence>
<keyword evidence="6" id="KW-1015">Disulfide bond</keyword>
<dbReference type="PANTHER" id="PTHR13850">
    <property type="entry name" value="PLEIOTROPHIN FAMILY MEMBER"/>
    <property type="match status" value="1"/>
</dbReference>
<organism evidence="12">
    <name type="scientific">Saccoglossus kowalevskii</name>
    <name type="common">Acorn worm</name>
    <dbReference type="NCBI Taxonomy" id="10224"/>
    <lineage>
        <taxon>Eukaryota</taxon>
        <taxon>Metazoa</taxon>
        <taxon>Hemichordata</taxon>
        <taxon>Enteropneusta</taxon>
        <taxon>Harrimaniidae</taxon>
        <taxon>Saccoglossus</taxon>
    </lineage>
</organism>
<dbReference type="SMART" id="SM00193">
    <property type="entry name" value="PTN"/>
    <property type="match status" value="2"/>
</dbReference>
<evidence type="ECO:0000256" key="5">
    <source>
        <dbReference type="ARBA" id="ARBA00022729"/>
    </source>
</evidence>
<keyword evidence="7" id="KW-0497">Mitogen</keyword>